<gene>
    <name evidence="1" type="ORF">EX242_20925</name>
</gene>
<sequence>MKKFIYGFILGSALSASIGAFSAGYFGGTGYIFNWEVTKDGVTICEDPYIWESTREIECD</sequence>
<reference evidence="1" key="1">
    <citation type="submission" date="2019-02" db="EMBL/GenBank/DDBJ databases">
        <title>Genomic characterization of isolates from hospital effluents in KZN, South Africa.</title>
        <authorList>
            <person name="Ntshobeni N."/>
            <person name="Allam M."/>
            <person name="Ismail A."/>
            <person name="Amoako D."/>
            <person name="Essack S."/>
            <person name="Chenia H."/>
        </authorList>
    </citation>
    <scope>NUCLEOTIDE SEQUENCE</scope>
    <source>
        <strain evidence="1">AFE97_S1</strain>
    </source>
</reference>
<accession>A0AAP2K1V3</accession>
<evidence type="ECO:0000313" key="2">
    <source>
        <dbReference type="Proteomes" id="UP000824410"/>
    </source>
</evidence>
<dbReference type="EMBL" id="SHDO01000034">
    <property type="protein sequence ID" value="MBX6982708.1"/>
    <property type="molecule type" value="Genomic_DNA"/>
</dbReference>
<name>A0AAP2K1V3_PRORE</name>
<evidence type="ECO:0000313" key="1">
    <source>
        <dbReference type="EMBL" id="MBX6982708.1"/>
    </source>
</evidence>
<dbReference type="Proteomes" id="UP000824410">
    <property type="component" value="Unassembled WGS sequence"/>
</dbReference>
<dbReference type="RefSeq" id="WP_131680980.1">
    <property type="nucleotide sequence ID" value="NZ_ABEXNG020000024.1"/>
</dbReference>
<proteinExistence type="predicted"/>
<comment type="caution">
    <text evidence="1">The sequence shown here is derived from an EMBL/GenBank/DDBJ whole genome shotgun (WGS) entry which is preliminary data.</text>
</comment>
<protein>
    <submittedName>
        <fullName evidence="1">Uncharacterized protein</fullName>
    </submittedName>
</protein>
<organism evidence="1 2">
    <name type="scientific">Providencia rettgeri</name>
    <dbReference type="NCBI Taxonomy" id="587"/>
    <lineage>
        <taxon>Bacteria</taxon>
        <taxon>Pseudomonadati</taxon>
        <taxon>Pseudomonadota</taxon>
        <taxon>Gammaproteobacteria</taxon>
        <taxon>Enterobacterales</taxon>
        <taxon>Morganellaceae</taxon>
        <taxon>Providencia</taxon>
    </lineage>
</organism>
<dbReference type="AlphaFoldDB" id="A0AAP2K1V3"/>